<keyword evidence="3" id="KW-1185">Reference proteome</keyword>
<name>A0A934IFW9_9MICO</name>
<evidence type="ECO:0000313" key="3">
    <source>
        <dbReference type="Proteomes" id="UP000602087"/>
    </source>
</evidence>
<sequence>MVTLDVLTSAPLTVEMLVARDISAYTERLQARQRASMDAQASTRPSPASLRKNGMRDLAARRASHPQ</sequence>
<dbReference type="AlphaFoldDB" id="A0A934IFW9"/>
<reference evidence="2" key="1">
    <citation type="submission" date="2020-12" db="EMBL/GenBank/DDBJ databases">
        <title>Sanguibacter suaedae sp. nov., isolated from Suaeda aralocaspica.</title>
        <authorList>
            <person name="Ma Q."/>
        </authorList>
    </citation>
    <scope>NUCLEOTIDE SEQUENCE</scope>
    <source>
        <strain evidence="2">YZGR15</strain>
    </source>
</reference>
<organism evidence="2 3">
    <name type="scientific">Sanguibacter suaedae</name>
    <dbReference type="NCBI Taxonomy" id="2795737"/>
    <lineage>
        <taxon>Bacteria</taxon>
        <taxon>Bacillati</taxon>
        <taxon>Actinomycetota</taxon>
        <taxon>Actinomycetes</taxon>
        <taxon>Micrococcales</taxon>
        <taxon>Sanguibacteraceae</taxon>
        <taxon>Sanguibacter</taxon>
    </lineage>
</organism>
<evidence type="ECO:0000313" key="2">
    <source>
        <dbReference type="EMBL" id="MBI9116259.1"/>
    </source>
</evidence>
<evidence type="ECO:0000256" key="1">
    <source>
        <dbReference type="SAM" id="MobiDB-lite"/>
    </source>
</evidence>
<feature type="region of interest" description="Disordered" evidence="1">
    <location>
        <begin position="31"/>
        <end position="67"/>
    </location>
</feature>
<accession>A0A934IFW9</accession>
<gene>
    <name evidence="2" type="ORF">JAV76_14695</name>
</gene>
<comment type="caution">
    <text evidence="2">The sequence shown here is derived from an EMBL/GenBank/DDBJ whole genome shotgun (WGS) entry which is preliminary data.</text>
</comment>
<dbReference type="Proteomes" id="UP000602087">
    <property type="component" value="Unassembled WGS sequence"/>
</dbReference>
<dbReference type="RefSeq" id="WP_198734826.1">
    <property type="nucleotide sequence ID" value="NZ_JAEINH010000022.1"/>
</dbReference>
<proteinExistence type="predicted"/>
<protein>
    <submittedName>
        <fullName evidence="2">Uncharacterized protein</fullName>
    </submittedName>
</protein>
<dbReference type="EMBL" id="JAEINH010000022">
    <property type="protein sequence ID" value="MBI9116259.1"/>
    <property type="molecule type" value="Genomic_DNA"/>
</dbReference>